<dbReference type="Gene3D" id="1.20.5.1930">
    <property type="match status" value="1"/>
</dbReference>
<feature type="transmembrane region" description="Helical" evidence="9">
    <location>
        <begin position="79"/>
        <end position="100"/>
    </location>
</feature>
<feature type="transmembrane region" description="Helical" evidence="9">
    <location>
        <begin position="145"/>
        <end position="161"/>
    </location>
</feature>
<protein>
    <recommendedName>
        <fullName evidence="2">histidine kinase</fullName>
        <ecNumber evidence="2">2.7.13.3</ecNumber>
    </recommendedName>
</protein>
<gene>
    <name evidence="11" type="ORF">CLV43_10170</name>
</gene>
<dbReference type="InterPro" id="IPR011712">
    <property type="entry name" value="Sig_transdc_His_kin_sub3_dim/P"/>
</dbReference>
<dbReference type="AlphaFoldDB" id="A0A2T0TJB7"/>
<keyword evidence="5" id="KW-0547">Nucleotide-binding</keyword>
<name>A0A2T0TJB7_9PSEU</name>
<dbReference type="InterPro" id="IPR036890">
    <property type="entry name" value="HATPase_C_sf"/>
</dbReference>
<feature type="domain" description="Histidine kinase" evidence="10">
    <location>
        <begin position="295"/>
        <end position="385"/>
    </location>
</feature>
<dbReference type="PANTHER" id="PTHR24421">
    <property type="entry name" value="NITRATE/NITRITE SENSOR PROTEIN NARX-RELATED"/>
    <property type="match status" value="1"/>
</dbReference>
<comment type="caution">
    <text evidence="11">The sequence shown here is derived from an EMBL/GenBank/DDBJ whole genome shotgun (WGS) entry which is preliminary data.</text>
</comment>
<dbReference type="GO" id="GO:0005524">
    <property type="term" value="F:ATP binding"/>
    <property type="evidence" value="ECO:0007669"/>
    <property type="project" value="UniProtKB-KW"/>
</dbReference>
<reference evidence="11 12" key="1">
    <citation type="submission" date="2018-03" db="EMBL/GenBank/DDBJ databases">
        <title>Genomic Encyclopedia of Archaeal and Bacterial Type Strains, Phase II (KMG-II): from individual species to whole genera.</title>
        <authorList>
            <person name="Goeker M."/>
        </authorList>
    </citation>
    <scope>NUCLEOTIDE SEQUENCE [LARGE SCALE GENOMIC DNA]</scope>
    <source>
        <strain evidence="11 12">DSM 44720</strain>
    </source>
</reference>
<evidence type="ECO:0000313" key="12">
    <source>
        <dbReference type="Proteomes" id="UP000239494"/>
    </source>
</evidence>
<dbReference type="EC" id="2.7.13.3" evidence="2"/>
<dbReference type="EMBL" id="PVTF01000001">
    <property type="protein sequence ID" value="PRY45810.1"/>
    <property type="molecule type" value="Genomic_DNA"/>
</dbReference>
<evidence type="ECO:0000256" key="8">
    <source>
        <dbReference type="ARBA" id="ARBA00023012"/>
    </source>
</evidence>
<keyword evidence="9" id="KW-0472">Membrane</keyword>
<dbReference type="PANTHER" id="PTHR24421:SF10">
    <property type="entry name" value="NITRATE_NITRITE SENSOR PROTEIN NARQ"/>
    <property type="match status" value="1"/>
</dbReference>
<keyword evidence="7" id="KW-0067">ATP-binding</keyword>
<keyword evidence="3" id="KW-0597">Phosphoprotein</keyword>
<dbReference type="Gene3D" id="3.30.565.10">
    <property type="entry name" value="Histidine kinase-like ATPase, C-terminal domain"/>
    <property type="match status" value="1"/>
</dbReference>
<dbReference type="PROSITE" id="PS50109">
    <property type="entry name" value="HIS_KIN"/>
    <property type="match status" value="1"/>
</dbReference>
<organism evidence="11 12">
    <name type="scientific">Umezawaea tangerina</name>
    <dbReference type="NCBI Taxonomy" id="84725"/>
    <lineage>
        <taxon>Bacteria</taxon>
        <taxon>Bacillati</taxon>
        <taxon>Actinomycetota</taxon>
        <taxon>Actinomycetes</taxon>
        <taxon>Pseudonocardiales</taxon>
        <taxon>Pseudonocardiaceae</taxon>
        <taxon>Umezawaea</taxon>
    </lineage>
</organism>
<keyword evidence="12" id="KW-1185">Reference proteome</keyword>
<dbReference type="CDD" id="cd16917">
    <property type="entry name" value="HATPase_UhpB-NarQ-NarX-like"/>
    <property type="match status" value="1"/>
</dbReference>
<keyword evidence="9" id="KW-1133">Transmembrane helix</keyword>
<evidence type="ECO:0000256" key="6">
    <source>
        <dbReference type="ARBA" id="ARBA00022777"/>
    </source>
</evidence>
<evidence type="ECO:0000259" key="10">
    <source>
        <dbReference type="PROSITE" id="PS50109"/>
    </source>
</evidence>
<evidence type="ECO:0000256" key="1">
    <source>
        <dbReference type="ARBA" id="ARBA00000085"/>
    </source>
</evidence>
<feature type="transmembrane region" description="Helical" evidence="9">
    <location>
        <begin position="32"/>
        <end position="48"/>
    </location>
</feature>
<dbReference type="SUPFAM" id="SSF55874">
    <property type="entry name" value="ATPase domain of HSP90 chaperone/DNA topoisomerase II/histidine kinase"/>
    <property type="match status" value="1"/>
</dbReference>
<dbReference type="InterPro" id="IPR005467">
    <property type="entry name" value="His_kinase_dom"/>
</dbReference>
<dbReference type="Proteomes" id="UP000239494">
    <property type="component" value="Unassembled WGS sequence"/>
</dbReference>
<keyword evidence="8" id="KW-0902">Two-component regulatory system</keyword>
<dbReference type="RefSeq" id="WP_245886040.1">
    <property type="nucleotide sequence ID" value="NZ_PVTF01000001.1"/>
</dbReference>
<evidence type="ECO:0000256" key="2">
    <source>
        <dbReference type="ARBA" id="ARBA00012438"/>
    </source>
</evidence>
<evidence type="ECO:0000313" key="11">
    <source>
        <dbReference type="EMBL" id="PRY45810.1"/>
    </source>
</evidence>
<dbReference type="InterPro" id="IPR050482">
    <property type="entry name" value="Sensor_HK_TwoCompSys"/>
</dbReference>
<keyword evidence="6 11" id="KW-0418">Kinase</keyword>
<accession>A0A2T0TJB7</accession>
<dbReference type="GO" id="GO:0046983">
    <property type="term" value="F:protein dimerization activity"/>
    <property type="evidence" value="ECO:0007669"/>
    <property type="project" value="InterPro"/>
</dbReference>
<sequence>MARRQWPLVLALLFLGFLETVSVWSGDPARLLQIPGSIVVCVLAVLSPRRPFDTALVTAAAILASSVLLRIVNQAGTPQILGGLSFTETAALMALIAILVRQAPRARAAIGVVLLIATVVAAKLIRPDYFELQGYESTSLPDDLIGGGVILVLSVGTGLYFRSRDRERSRGVEAEILEAQHAERMALARELHDVVAHYVTSIVVHSQAAEAVLELNPDAAREVLPVITNSGTEALAAMRRLVGTLRGSELAGHGAVDSTSDLAGDVRAVADQSNLPVHLEFDLSDQVPPEFERSVLRLVQESLTNSRKHASDVSRVDVSVSTKEGAVHVRVADNGRGTRQVPIGGSGGYGLVGMRERVELLGGTFTAGTRPGDGWEVRASIPITT</sequence>
<evidence type="ECO:0000256" key="7">
    <source>
        <dbReference type="ARBA" id="ARBA00022840"/>
    </source>
</evidence>
<feature type="transmembrane region" description="Helical" evidence="9">
    <location>
        <begin position="55"/>
        <end position="73"/>
    </location>
</feature>
<dbReference type="Pfam" id="PF07730">
    <property type="entry name" value="HisKA_3"/>
    <property type="match status" value="1"/>
</dbReference>
<dbReference type="GO" id="GO:0016020">
    <property type="term" value="C:membrane"/>
    <property type="evidence" value="ECO:0007669"/>
    <property type="project" value="InterPro"/>
</dbReference>
<evidence type="ECO:0000256" key="4">
    <source>
        <dbReference type="ARBA" id="ARBA00022679"/>
    </source>
</evidence>
<dbReference type="Pfam" id="PF02518">
    <property type="entry name" value="HATPase_c"/>
    <property type="match status" value="1"/>
</dbReference>
<evidence type="ECO:0000256" key="3">
    <source>
        <dbReference type="ARBA" id="ARBA00022553"/>
    </source>
</evidence>
<dbReference type="SMART" id="SM00387">
    <property type="entry name" value="HATPase_c"/>
    <property type="match status" value="1"/>
</dbReference>
<comment type="catalytic activity">
    <reaction evidence="1">
        <text>ATP + protein L-histidine = ADP + protein N-phospho-L-histidine.</text>
        <dbReference type="EC" id="2.7.13.3"/>
    </reaction>
</comment>
<evidence type="ECO:0000256" key="9">
    <source>
        <dbReference type="SAM" id="Phobius"/>
    </source>
</evidence>
<keyword evidence="4" id="KW-0808">Transferase</keyword>
<feature type="transmembrane region" description="Helical" evidence="9">
    <location>
        <begin position="107"/>
        <end position="125"/>
    </location>
</feature>
<proteinExistence type="predicted"/>
<keyword evidence="9" id="KW-0812">Transmembrane</keyword>
<dbReference type="GO" id="GO:0000155">
    <property type="term" value="F:phosphorelay sensor kinase activity"/>
    <property type="evidence" value="ECO:0007669"/>
    <property type="project" value="InterPro"/>
</dbReference>
<dbReference type="InterPro" id="IPR003594">
    <property type="entry name" value="HATPase_dom"/>
</dbReference>
<evidence type="ECO:0000256" key="5">
    <source>
        <dbReference type="ARBA" id="ARBA00022741"/>
    </source>
</evidence>